<dbReference type="Proteomes" id="UP001057455">
    <property type="component" value="Unassembled WGS sequence"/>
</dbReference>
<evidence type="ECO:0000313" key="1">
    <source>
        <dbReference type="EMBL" id="GFE54732.1"/>
    </source>
</evidence>
<dbReference type="EMBL" id="BLIY01000017">
    <property type="protein sequence ID" value="GFE54732.1"/>
    <property type="molecule type" value="Genomic_DNA"/>
</dbReference>
<sequence length="1143" mass="128560">MPTWALGTTGSHYRQALLEDISRNGGTTDPVKVREWFLRYVLEPEVLTTCVSCALPDGNTSKSHLRDLAALVHVGNSSIASRIAALHGSSGLCNSGLYCMPYESSIYFNTIRAFRSLKGFPFTTFHDLLQSEVVNGMSTMYTWNRKRSILVKPTGESNGGIEAIEVKIYRSEDFIAIDSDVVFKIYPSCMFYPSIGVTRHHYARSDSEDDDGSDTLGSSVITQDGKLRMYLTERRRRKRPLSYQDDAPRTAYNATYDFSNGYFVRYQPDEDDMEFRRRAMNTDLYSSWKQVSWRDSHILELRTGANVIYARSANGMYIGRCIEDDDLTVETINNLHYEERDKVHYIHPSPYIPSECAMLAGNSLLLYDATQGIEQEYYNLTLGKNDRGIVEDICQTLSFGMDMHTLMLGGERLYTFDLRAGKPEELLLKVNKEIRVTSTRQTERICDHISTTNRNLSGSNCAYSSYWKGDKPSFWGAFTAIAIHPVYHNIMACIYGISSCIYIWDLRAPVKPILEIPIPSTEYLGARFRDLTWSTTEDDGDSILVAFCWRHKYPISCSFQINRSITRFVPTVSPVTEHQFWNNWVNESKGGMHTNMKGVITTSEGVTGNVYVKGIMEPSTPSSSRIDPAGVRDPLANPYNHSITKVGPVPTMNQSPNKVDVNAPTSMKQDTPTQHQDTSTHQLLHDFASGKVFEDELEMVVKQCTSLEISRVSKDDIDRSIQSVGPLIEDPVDYSQMAVKTAQKELLLPLFHGFCGVTTVESGSYKILFACTTSGSIFAMDLCQNHRVECRMPSRSFDMTQRTSKGGELFRYGKYSRGSIFLPKDFITDEVRWIVVHPNASLCSKVQVPIYILCLNKTFVELQETECLPLSSGRDCFNSRSVLQSLVSQTTKDVTDTDKQEIMSLHHFENNIGPRDHLEHLAENVWDCNDIKIDFEYDDQNVNNHLLQPTPACHCFVPDDPDTGLKALSEYLKALEIRPGGTIGMGPVPDAELSQLAKTPRNTLSSYLSMARDSGLENSGSVPPQGRVHCKELGDALLFHSPVLPKIPGHQFEPASSDPDGIHKHFCGVSHMIGIKLRDSQGANLGDRIQALLGTWRPCEDELGDGGVGISRFHRVPNQVELLRHEQLERDRLVEHLLSQTDL</sequence>
<comment type="caution">
    <text evidence="1">The sequence shown here is derived from an EMBL/GenBank/DDBJ whole genome shotgun (WGS) entry which is preliminary data.</text>
</comment>
<protein>
    <submittedName>
        <fullName evidence="1">Uncharacterized protein</fullName>
    </submittedName>
</protein>
<evidence type="ECO:0000313" key="2">
    <source>
        <dbReference type="Proteomes" id="UP001057455"/>
    </source>
</evidence>
<proteinExistence type="predicted"/>
<dbReference type="OrthoDB" id="360859at2759"/>
<name>A0A9W5WVW0_BABOV</name>
<gene>
    <name evidence="1" type="ORF">BaOVIS_021360</name>
</gene>
<dbReference type="AlphaFoldDB" id="A0A9W5WVW0"/>
<accession>A0A9W5WVW0</accession>
<reference evidence="1" key="1">
    <citation type="submission" date="2019-12" db="EMBL/GenBank/DDBJ databases">
        <title>Genome sequence of Babesia ovis.</title>
        <authorList>
            <person name="Yamagishi J."/>
            <person name="Sevinc F."/>
            <person name="Xuan X."/>
        </authorList>
    </citation>
    <scope>NUCLEOTIDE SEQUENCE</scope>
    <source>
        <strain evidence="1">Selcuk</strain>
    </source>
</reference>
<organism evidence="1 2">
    <name type="scientific">Babesia ovis</name>
    <dbReference type="NCBI Taxonomy" id="5869"/>
    <lineage>
        <taxon>Eukaryota</taxon>
        <taxon>Sar</taxon>
        <taxon>Alveolata</taxon>
        <taxon>Apicomplexa</taxon>
        <taxon>Aconoidasida</taxon>
        <taxon>Piroplasmida</taxon>
        <taxon>Babesiidae</taxon>
        <taxon>Babesia</taxon>
    </lineage>
</organism>
<keyword evidence="2" id="KW-1185">Reference proteome</keyword>